<dbReference type="Proteomes" id="UP000075809">
    <property type="component" value="Unassembled WGS sequence"/>
</dbReference>
<gene>
    <name evidence="2" type="ORF">ALC60_02153</name>
</gene>
<feature type="region of interest" description="Disordered" evidence="1">
    <location>
        <begin position="41"/>
        <end position="68"/>
    </location>
</feature>
<dbReference type="AlphaFoldDB" id="A0A151XEY0"/>
<evidence type="ECO:0000313" key="2">
    <source>
        <dbReference type="EMBL" id="KYQ58840.1"/>
    </source>
</evidence>
<accession>A0A151XEY0</accession>
<dbReference type="EMBL" id="KQ982244">
    <property type="protein sequence ID" value="KYQ58840.1"/>
    <property type="molecule type" value="Genomic_DNA"/>
</dbReference>
<sequence>MLDSLRQVPLTIMTTLYPSMTTHATLSRSSQFICARHLKGEQVASETEESGGQDKNVWAKGWHRDREQ</sequence>
<protein>
    <submittedName>
        <fullName evidence="2">Uncharacterized protein</fullName>
    </submittedName>
</protein>
<name>A0A151XEY0_9HYME</name>
<organism evidence="2 3">
    <name type="scientific">Mycetomoellerius zeteki</name>
    <dbReference type="NCBI Taxonomy" id="64791"/>
    <lineage>
        <taxon>Eukaryota</taxon>
        <taxon>Metazoa</taxon>
        <taxon>Ecdysozoa</taxon>
        <taxon>Arthropoda</taxon>
        <taxon>Hexapoda</taxon>
        <taxon>Insecta</taxon>
        <taxon>Pterygota</taxon>
        <taxon>Neoptera</taxon>
        <taxon>Endopterygota</taxon>
        <taxon>Hymenoptera</taxon>
        <taxon>Apocrita</taxon>
        <taxon>Aculeata</taxon>
        <taxon>Formicoidea</taxon>
        <taxon>Formicidae</taxon>
        <taxon>Myrmicinae</taxon>
        <taxon>Mycetomoellerius</taxon>
    </lineage>
</organism>
<evidence type="ECO:0000313" key="3">
    <source>
        <dbReference type="Proteomes" id="UP000075809"/>
    </source>
</evidence>
<evidence type="ECO:0000256" key="1">
    <source>
        <dbReference type="SAM" id="MobiDB-lite"/>
    </source>
</evidence>
<proteinExistence type="predicted"/>
<keyword evidence="3" id="KW-1185">Reference proteome</keyword>
<reference evidence="2 3" key="1">
    <citation type="submission" date="2015-09" db="EMBL/GenBank/DDBJ databases">
        <title>Trachymyrmex zeteki WGS genome.</title>
        <authorList>
            <person name="Nygaard S."/>
            <person name="Hu H."/>
            <person name="Boomsma J."/>
            <person name="Zhang G."/>
        </authorList>
    </citation>
    <scope>NUCLEOTIDE SEQUENCE [LARGE SCALE GENOMIC DNA]</scope>
    <source>
        <strain evidence="2">Tzet28-1</strain>
        <tissue evidence="2">Whole body</tissue>
    </source>
</reference>